<accession>A0ABC8UHY9</accession>
<comment type="caution">
    <text evidence="5">The sequence shown here is derived from an EMBL/GenBank/DDBJ whole genome shotgun (WGS) entry which is preliminary data.</text>
</comment>
<evidence type="ECO:0000259" key="4">
    <source>
        <dbReference type="Pfam" id="PF14432"/>
    </source>
</evidence>
<dbReference type="NCBIfam" id="TIGR00756">
    <property type="entry name" value="PPR"/>
    <property type="match status" value="5"/>
</dbReference>
<dbReference type="FunFam" id="1.25.40.10:FF:000196">
    <property type="entry name" value="Pentatricopeptide repeat-containing protein At4g14850"/>
    <property type="match status" value="1"/>
</dbReference>
<dbReference type="InterPro" id="IPR032867">
    <property type="entry name" value="DYW_dom"/>
</dbReference>
<comment type="similarity">
    <text evidence="1">Belongs to the PPR family. PCMP-H subfamily.</text>
</comment>
<dbReference type="FunFam" id="1.25.40.10:FF:000690">
    <property type="entry name" value="Pentatricopeptide repeat-containing protein"/>
    <property type="match status" value="1"/>
</dbReference>
<dbReference type="InterPro" id="IPR046960">
    <property type="entry name" value="PPR_At4g14850-like_plant"/>
</dbReference>
<evidence type="ECO:0000256" key="1">
    <source>
        <dbReference type="ARBA" id="ARBA00006643"/>
    </source>
</evidence>
<protein>
    <recommendedName>
        <fullName evidence="4">DYW domain-containing protein</fullName>
    </recommendedName>
</protein>
<evidence type="ECO:0000313" key="5">
    <source>
        <dbReference type="EMBL" id="CAK9180654.1"/>
    </source>
</evidence>
<name>A0ABC8UHY9_9AQUA</name>
<dbReference type="Pfam" id="PF14432">
    <property type="entry name" value="DYW_deaminase"/>
    <property type="match status" value="1"/>
</dbReference>
<feature type="repeat" description="PPR" evidence="3">
    <location>
        <begin position="577"/>
        <end position="611"/>
    </location>
</feature>
<dbReference type="Pfam" id="PF13041">
    <property type="entry name" value="PPR_2"/>
    <property type="match status" value="2"/>
</dbReference>
<proteinExistence type="inferred from homology"/>
<organism evidence="5 6">
    <name type="scientific">Ilex paraguariensis</name>
    <name type="common">yerba mate</name>
    <dbReference type="NCBI Taxonomy" id="185542"/>
    <lineage>
        <taxon>Eukaryota</taxon>
        <taxon>Viridiplantae</taxon>
        <taxon>Streptophyta</taxon>
        <taxon>Embryophyta</taxon>
        <taxon>Tracheophyta</taxon>
        <taxon>Spermatophyta</taxon>
        <taxon>Magnoliopsida</taxon>
        <taxon>eudicotyledons</taxon>
        <taxon>Gunneridae</taxon>
        <taxon>Pentapetalae</taxon>
        <taxon>asterids</taxon>
        <taxon>campanulids</taxon>
        <taxon>Aquifoliales</taxon>
        <taxon>Aquifoliaceae</taxon>
        <taxon>Ilex</taxon>
    </lineage>
</organism>
<dbReference type="Pfam" id="PF01535">
    <property type="entry name" value="PPR"/>
    <property type="match status" value="7"/>
</dbReference>
<keyword evidence="2" id="KW-0677">Repeat</keyword>
<dbReference type="GO" id="GO:0003729">
    <property type="term" value="F:mRNA binding"/>
    <property type="evidence" value="ECO:0007669"/>
    <property type="project" value="UniProtKB-ARBA"/>
</dbReference>
<keyword evidence="6" id="KW-1185">Reference proteome</keyword>
<evidence type="ECO:0000256" key="3">
    <source>
        <dbReference type="PROSITE-ProRule" id="PRU00708"/>
    </source>
</evidence>
<feature type="repeat" description="PPR" evidence="3">
    <location>
        <begin position="476"/>
        <end position="510"/>
    </location>
</feature>
<dbReference type="Proteomes" id="UP001642360">
    <property type="component" value="Unassembled WGS sequence"/>
</dbReference>
<gene>
    <name evidence="5" type="ORF">ILEXP_LOCUS50674</name>
</gene>
<dbReference type="InterPro" id="IPR011990">
    <property type="entry name" value="TPR-like_helical_dom_sf"/>
</dbReference>
<dbReference type="Gene3D" id="1.25.40.10">
    <property type="entry name" value="Tetratricopeptide repeat domain"/>
    <property type="match status" value="6"/>
</dbReference>
<feature type="repeat" description="PPR" evidence="3">
    <location>
        <begin position="713"/>
        <end position="748"/>
    </location>
</feature>
<feature type="repeat" description="PPR" evidence="3">
    <location>
        <begin position="240"/>
        <end position="274"/>
    </location>
</feature>
<dbReference type="InterPro" id="IPR046848">
    <property type="entry name" value="E_motif"/>
</dbReference>
<dbReference type="Pfam" id="PF20431">
    <property type="entry name" value="E_motif"/>
    <property type="match status" value="1"/>
</dbReference>
<sequence>MAVVAPPRSCRDHYHYQPPFHKTTHKPTVKRYLRSILIPKTNLSLSAQTHLTNSLSLTNSSTHRLSLPQEIAQLCESKENLAGALSLLHEDSKHVAFDSAQKAEAMSVLLQACGRHKDIEIGRQVHQMVWGSTQFRNDFVLNTRIITMYSVCGFPSDSQSVFDQLERKNLYQWNALISGYTRNELWYEAMCVFFELITITDHRPDNFTFPCVIKACGGLLDVDLGQAVHGMAVKMGLVFDVFLGNALTAMYGRCGAVDEAEILFEHMPEKNLVSWNSMLCGFSENGFSQKCLDFFRKIFESEEIFPDAVTLVTILPVCAVEGEVKMGRMLHGFVVKLGLIQESKVNNALMDMYSKFGFLFEAQLLFSKNQSKTVVTWNAIIGGYSRGGDVCGTFDLLQKMQMDSENIQGNEVTLLNVLPVCIEKSELLRVKELHGYSLRHGFQRDELLVNAFIAAYSKCGSLSSAEHVFYGMDNKTVSSWNALIGGCAQNGDSSNAIDLYLQMTYSGLDPDWFTIGSILLACAHLKSQQCGKQIHGFVLRNGLETDAFISISLLSLYIQSGKPLSARVLFDMMEDRSLVSWNAMIAGYSQNGLPNEALNLFRQMLSHEIQPYEIAIMSVLGACSQLSALKQGKETHCFALKTHLSEDKFVGCSIIDMYAKSGSIEQSKKVFDQLKEKDVATWTVLIAGYGIHGYGKQAIELLEKMQQLGSNPDSFTFIGILMACCHAGLVDEGLKYFNEMQTLHGIEPKLEHFACLVDTLGRAGRFDVALELVAEMPMEPDAKIWSSLLSSCRVYSEMDLGKEVSEKLLELEPNKAENYVLVSNLFANSGKWDDVRKVRERMKKIGLRKDVGCSWIEVGGKMYNFIVGDQMQLESEDIRDMWRQLEEKIRGIGYIPDTSTVLHQLRDEEKVEILRGHSEKLAISFGLLKTTKGVTLRVCKNLRICGDCHNAIKLVSKVADREIIVRDNKRFHHFRDGFCSCGDYW</sequence>
<dbReference type="AlphaFoldDB" id="A0ABC8UHY9"/>
<evidence type="ECO:0000313" key="6">
    <source>
        <dbReference type="Proteomes" id="UP001642360"/>
    </source>
</evidence>
<reference evidence="5 6" key="1">
    <citation type="submission" date="2024-02" db="EMBL/GenBank/DDBJ databases">
        <authorList>
            <person name="Vignale AGUSTIN F."/>
            <person name="Sosa J E."/>
            <person name="Modenutti C."/>
        </authorList>
    </citation>
    <scope>NUCLEOTIDE SEQUENCE [LARGE SCALE GENOMIC DNA]</scope>
</reference>
<dbReference type="PANTHER" id="PTHR24015:SF1903">
    <property type="entry name" value="OS05G0305300 PROTEIN"/>
    <property type="match status" value="1"/>
</dbReference>
<dbReference type="PANTHER" id="PTHR24015">
    <property type="entry name" value="OS07G0578800 PROTEIN-RELATED"/>
    <property type="match status" value="1"/>
</dbReference>
<feature type="repeat" description="PPR" evidence="3">
    <location>
        <begin position="678"/>
        <end position="712"/>
    </location>
</feature>
<feature type="domain" description="DYW" evidence="4">
    <location>
        <begin position="893"/>
        <end position="985"/>
    </location>
</feature>
<dbReference type="EMBL" id="CAUOFW020007802">
    <property type="protein sequence ID" value="CAK9180654.1"/>
    <property type="molecule type" value="Genomic_DNA"/>
</dbReference>
<dbReference type="InterPro" id="IPR002885">
    <property type="entry name" value="PPR_rpt"/>
</dbReference>
<dbReference type="PROSITE" id="PS51375">
    <property type="entry name" value="PPR"/>
    <property type="match status" value="5"/>
</dbReference>
<dbReference type="FunFam" id="1.25.40.10:FF:000361">
    <property type="entry name" value="Pentatricopeptide repeat-containing protein chloroplastic"/>
    <property type="match status" value="2"/>
</dbReference>
<evidence type="ECO:0000256" key="2">
    <source>
        <dbReference type="ARBA" id="ARBA00022737"/>
    </source>
</evidence>